<comment type="caution">
    <text evidence="7">The sequence shown here is derived from an EMBL/GenBank/DDBJ whole genome shotgun (WGS) entry which is preliminary data.</text>
</comment>
<feature type="transmembrane region" description="Helical" evidence="5">
    <location>
        <begin position="29"/>
        <end position="47"/>
    </location>
</feature>
<evidence type="ECO:0000259" key="6">
    <source>
        <dbReference type="Pfam" id="PF23914"/>
    </source>
</evidence>
<dbReference type="PANTHER" id="PTHR47870:SF1">
    <property type="entry name" value="CYTOCHROME C-TYPE BIOGENESIS PROTEIN CCMH"/>
    <property type="match status" value="1"/>
</dbReference>
<dbReference type="RefSeq" id="WP_379537204.1">
    <property type="nucleotide sequence ID" value="NZ_JBHSDR010000003.1"/>
</dbReference>
<dbReference type="PANTHER" id="PTHR47870">
    <property type="entry name" value="CYTOCHROME C-TYPE BIOGENESIS PROTEIN CCMH"/>
    <property type="match status" value="1"/>
</dbReference>
<protein>
    <submittedName>
        <fullName evidence="7">Tetratricopeptide repeat protein</fullName>
    </submittedName>
</protein>
<keyword evidence="3 4" id="KW-0802">TPR repeat</keyword>
<dbReference type="Pfam" id="PF23914">
    <property type="entry name" value="TPR_CcmH_CycH"/>
    <property type="match status" value="1"/>
</dbReference>
<evidence type="ECO:0000313" key="7">
    <source>
        <dbReference type="EMBL" id="MFC4293716.1"/>
    </source>
</evidence>
<proteinExistence type="predicted"/>
<feature type="repeat" description="TPR" evidence="4">
    <location>
        <begin position="88"/>
        <end position="121"/>
    </location>
</feature>
<organism evidence="7 8">
    <name type="scientific">Novosphingobium tardum</name>
    <dbReference type="NCBI Taxonomy" id="1538021"/>
    <lineage>
        <taxon>Bacteria</taxon>
        <taxon>Pseudomonadati</taxon>
        <taxon>Pseudomonadota</taxon>
        <taxon>Alphaproteobacteria</taxon>
        <taxon>Sphingomonadales</taxon>
        <taxon>Sphingomonadaceae</taxon>
        <taxon>Novosphingobium</taxon>
    </lineage>
</organism>
<dbReference type="PROSITE" id="PS50005">
    <property type="entry name" value="TPR"/>
    <property type="match status" value="1"/>
</dbReference>
<accession>A0ABV8RN52</accession>
<evidence type="ECO:0000256" key="1">
    <source>
        <dbReference type="ARBA" id="ARBA00022737"/>
    </source>
</evidence>
<dbReference type="Proteomes" id="UP001595828">
    <property type="component" value="Unassembled WGS sequence"/>
</dbReference>
<keyword evidence="5" id="KW-1133">Transmembrane helix</keyword>
<evidence type="ECO:0000256" key="3">
    <source>
        <dbReference type="ARBA" id="ARBA00022803"/>
    </source>
</evidence>
<evidence type="ECO:0000256" key="5">
    <source>
        <dbReference type="SAM" id="Phobius"/>
    </source>
</evidence>
<dbReference type="InterPro" id="IPR019734">
    <property type="entry name" value="TPR_rpt"/>
</dbReference>
<keyword evidence="2" id="KW-0201">Cytochrome c-type biogenesis</keyword>
<dbReference type="InterPro" id="IPR051263">
    <property type="entry name" value="C-type_cytochrome_biogenesis"/>
</dbReference>
<keyword evidence="5" id="KW-0812">Transmembrane</keyword>
<sequence>MTETATTTVPSAPAVAEAAPAAPTRVGRIALAAAALIAIAAVGIAAWRGQQDTAAPPAATALENGQQPSVETVIARLEARIKQNPDDAEGWRMLGWSYFQTQRFAEAATAMKRATALDPRNPEYFSMLGESLVMAGKDGEGIPPDARAAFARALALDPKDARARYFQAVQMDLDGKHAAAIDAWFALLADSPADAPWTEDVRQVIRSVGKENGIEVDKRLAATSPAPPANGFATEGPARAAAGIPGPTREQMQAASQLPQGQQDAMVTGMVDGLEAKLKANPANASGWIMLMRSRMQLGQPAKAQAALNEALAAFRNDGATSRQLREAAATLGVPAG</sequence>
<dbReference type="EMBL" id="JBHSDR010000003">
    <property type="protein sequence ID" value="MFC4293716.1"/>
    <property type="molecule type" value="Genomic_DNA"/>
</dbReference>
<keyword evidence="5" id="KW-0472">Membrane</keyword>
<feature type="domain" description="Cytochrome c-type biogenesis protein H TPR" evidence="6">
    <location>
        <begin position="76"/>
        <end position="195"/>
    </location>
</feature>
<reference evidence="8" key="1">
    <citation type="journal article" date="2019" name="Int. J. Syst. Evol. Microbiol.">
        <title>The Global Catalogue of Microorganisms (GCM) 10K type strain sequencing project: providing services to taxonomists for standard genome sequencing and annotation.</title>
        <authorList>
            <consortium name="The Broad Institute Genomics Platform"/>
            <consortium name="The Broad Institute Genome Sequencing Center for Infectious Disease"/>
            <person name="Wu L."/>
            <person name="Ma J."/>
        </authorList>
    </citation>
    <scope>NUCLEOTIDE SEQUENCE [LARGE SCALE GENOMIC DNA]</scope>
    <source>
        <strain evidence="8">CGMCC 1.12989</strain>
    </source>
</reference>
<dbReference type="Gene3D" id="1.25.40.10">
    <property type="entry name" value="Tetratricopeptide repeat domain"/>
    <property type="match status" value="2"/>
</dbReference>
<gene>
    <name evidence="7" type="ORF">ACFO0A_01445</name>
</gene>
<dbReference type="SMART" id="SM00028">
    <property type="entry name" value="TPR"/>
    <property type="match status" value="3"/>
</dbReference>
<keyword evidence="1" id="KW-0677">Repeat</keyword>
<evidence type="ECO:0000256" key="4">
    <source>
        <dbReference type="PROSITE-ProRule" id="PRU00339"/>
    </source>
</evidence>
<dbReference type="InterPro" id="IPR011990">
    <property type="entry name" value="TPR-like_helical_dom_sf"/>
</dbReference>
<dbReference type="SUPFAM" id="SSF48452">
    <property type="entry name" value="TPR-like"/>
    <property type="match status" value="1"/>
</dbReference>
<evidence type="ECO:0000256" key="2">
    <source>
        <dbReference type="ARBA" id="ARBA00022748"/>
    </source>
</evidence>
<name>A0ABV8RN52_9SPHN</name>
<dbReference type="InterPro" id="IPR056413">
    <property type="entry name" value="TPR_CcmH_CycH"/>
</dbReference>
<keyword evidence="8" id="KW-1185">Reference proteome</keyword>
<evidence type="ECO:0000313" key="8">
    <source>
        <dbReference type="Proteomes" id="UP001595828"/>
    </source>
</evidence>